<dbReference type="InterPro" id="IPR006204">
    <property type="entry name" value="GHMP_kinase_N_dom"/>
</dbReference>
<dbReference type="InterPro" id="IPR020568">
    <property type="entry name" value="Ribosomal_Su5_D2-typ_SF"/>
</dbReference>
<dbReference type="GO" id="GO:0016301">
    <property type="term" value="F:kinase activity"/>
    <property type="evidence" value="ECO:0007669"/>
    <property type="project" value="UniProtKB-UniRule"/>
</dbReference>
<dbReference type="PANTHER" id="PTHR42282:SF1">
    <property type="entry name" value="PANTOATE KINASE"/>
    <property type="match status" value="1"/>
</dbReference>
<dbReference type="PANTHER" id="PTHR42282">
    <property type="entry name" value="PANTOATE KINASE-RELATED"/>
    <property type="match status" value="1"/>
</dbReference>
<reference evidence="3" key="2">
    <citation type="journal article" date="2015" name="ISME J.">
        <title>A new class of marine Euryarchaeota group II from the Mediterranean deep chlorophyll maximum.</title>
        <authorList>
            <person name="Martin-Cuadrado A.B."/>
            <person name="Garcia-Heredia I."/>
            <person name="Molto A.G."/>
            <person name="Lopez-Ubeda R."/>
            <person name="Kimes N."/>
            <person name="Lopez-Garcia P."/>
            <person name="Moreira D."/>
            <person name="Rodriguez-Valera F."/>
        </authorList>
    </citation>
    <scope>NUCLEOTIDE SEQUENCE</scope>
</reference>
<dbReference type="AlphaFoldDB" id="A0A1B1T9U9"/>
<dbReference type="GO" id="GO:0005524">
    <property type="term" value="F:ATP binding"/>
    <property type="evidence" value="ECO:0007669"/>
    <property type="project" value="UniProtKB-KW"/>
</dbReference>
<evidence type="ECO:0000259" key="2">
    <source>
        <dbReference type="Pfam" id="PF00288"/>
    </source>
</evidence>
<dbReference type="Gene3D" id="3.30.230.10">
    <property type="match status" value="1"/>
</dbReference>
<evidence type="ECO:0000313" key="3">
    <source>
        <dbReference type="EMBL" id="ANV79057.1"/>
    </source>
</evidence>
<dbReference type="EMBL" id="KP211812">
    <property type="protein sequence ID" value="ANV79057.1"/>
    <property type="molecule type" value="Genomic_DNA"/>
</dbReference>
<sequence length="324" mass="35865">MTVVMGRGECGSHVTLIFTVDDEQKEIMNQGSLGAGLCLQQGVETIARGIEGDFEINIKFIEGIGRRNLYQRTLELLSEEIKGVREYSWDLAVKLKLPLSQGFGMSASGAISAAIAFQRALGEPHEESLRRAFAIAHRVERELSTGLGDVTALAAGGVERRTSPGAPFSGKLLNRGPGKSEGWTQEIEVILTWKENSGKHTSSYIDDEKWKESISSAGNKQMNQLVNGKWEIGRWEELLERSDIFVNESGLLNDSLRLELLNEVDEIINKLNLNLKPLLCLLGRSLVIVPKEIESRNDINSESLIKNLEKAGFNTIQTKIGKLF</sequence>
<keyword evidence="1" id="KW-0067">ATP-binding</keyword>
<dbReference type="Pfam" id="PF00288">
    <property type="entry name" value="GHMP_kinases_N"/>
    <property type="match status" value="1"/>
</dbReference>
<dbReference type="SUPFAM" id="SSF54211">
    <property type="entry name" value="Ribosomal protein S5 domain 2-like"/>
    <property type="match status" value="1"/>
</dbReference>
<dbReference type="InterPro" id="IPR012043">
    <property type="entry name" value="PoK"/>
</dbReference>
<keyword evidence="1" id="KW-0173">Coenzyme A biosynthesis</keyword>
<comment type="pathway">
    <text evidence="1">Cofactor biosynthesis; coenzyme A biosynthesis.</text>
</comment>
<comment type="catalytic activity">
    <reaction evidence="1">
        <text>(R)-pantoate + ATP = (R)-4-phosphopantoate + ADP + H(+)</text>
        <dbReference type="Rhea" id="RHEA:28246"/>
        <dbReference type="ChEBI" id="CHEBI:15378"/>
        <dbReference type="ChEBI" id="CHEBI:15980"/>
        <dbReference type="ChEBI" id="CHEBI:30616"/>
        <dbReference type="ChEBI" id="CHEBI:61294"/>
        <dbReference type="ChEBI" id="CHEBI:456216"/>
        <dbReference type="EC" id="2.7.1.169"/>
    </reaction>
</comment>
<dbReference type="GO" id="GO:0015937">
    <property type="term" value="P:coenzyme A biosynthetic process"/>
    <property type="evidence" value="ECO:0007669"/>
    <property type="project" value="UniProtKB-UniRule"/>
</dbReference>
<dbReference type="EC" id="2.7.1.169" evidence="1"/>
<proteinExistence type="inferred from homology"/>
<reference evidence="3" key="1">
    <citation type="submission" date="2014-11" db="EMBL/GenBank/DDBJ databases">
        <authorList>
            <person name="Zhu J."/>
            <person name="Qi W."/>
            <person name="Song R."/>
        </authorList>
    </citation>
    <scope>NUCLEOTIDE SEQUENCE</scope>
</reference>
<dbReference type="InterPro" id="IPR014721">
    <property type="entry name" value="Ribsml_uS5_D2-typ_fold_subgr"/>
</dbReference>
<keyword evidence="1" id="KW-0547">Nucleotide-binding</keyword>
<comment type="similarity">
    <text evidence="1">Belongs to the GHMP kinase family. PoK subfamily.</text>
</comment>
<comment type="function">
    <text evidence="1">Phosphorylates (R)-pantoate to form (R)-4-phosphopantoate in the CoA biosynthesis pathway.</text>
</comment>
<keyword evidence="1 3" id="KW-0418">Kinase</keyword>
<feature type="domain" description="GHMP kinase N-terminal" evidence="2">
    <location>
        <begin position="68"/>
        <end position="157"/>
    </location>
</feature>
<name>A0A1B1T9U9_9ARCH</name>
<dbReference type="HAMAP" id="MF_02223">
    <property type="entry name" value="Pantoate_kinase"/>
    <property type="match status" value="1"/>
</dbReference>
<keyword evidence="1" id="KW-0808">Transferase</keyword>
<protein>
    <recommendedName>
        <fullName evidence="1">Pantoate kinase</fullName>
        <shortName evidence="1">PoK</shortName>
        <ecNumber evidence="1">2.7.1.169</ecNumber>
    </recommendedName>
</protein>
<organism evidence="3">
    <name type="scientific">uncultured Poseidoniia archaeon</name>
    <dbReference type="NCBI Taxonomy" id="1697135"/>
    <lineage>
        <taxon>Archaea</taxon>
        <taxon>Methanobacteriati</taxon>
        <taxon>Thermoplasmatota</taxon>
        <taxon>Candidatus Poseidoniia</taxon>
        <taxon>environmental samples</taxon>
    </lineage>
</organism>
<dbReference type="UniPathway" id="UPA00241"/>
<evidence type="ECO:0000256" key="1">
    <source>
        <dbReference type="HAMAP-Rule" id="MF_02223"/>
    </source>
</evidence>
<accession>A0A1B1T9U9</accession>